<gene>
    <name evidence="1" type="ORF">HNR70_002283</name>
</gene>
<dbReference type="EMBL" id="JACHLZ010000001">
    <property type="protein sequence ID" value="MBB5832470.1"/>
    <property type="molecule type" value="Genomic_DNA"/>
</dbReference>
<protein>
    <submittedName>
        <fullName evidence="1">Putative kinase</fullName>
    </submittedName>
</protein>
<accession>A0A841AGQ8</accession>
<name>A0A841AGQ8_9MICO</name>
<dbReference type="GO" id="GO:0016301">
    <property type="term" value="F:kinase activity"/>
    <property type="evidence" value="ECO:0007669"/>
    <property type="project" value="UniProtKB-KW"/>
</dbReference>
<dbReference type="SUPFAM" id="SSF52540">
    <property type="entry name" value="P-loop containing nucleoside triphosphate hydrolases"/>
    <property type="match status" value="1"/>
</dbReference>
<comment type="caution">
    <text evidence="1">The sequence shown here is derived from an EMBL/GenBank/DDBJ whole genome shotgun (WGS) entry which is preliminary data.</text>
</comment>
<reference evidence="1 2" key="1">
    <citation type="submission" date="2020-08" db="EMBL/GenBank/DDBJ databases">
        <title>Sequencing the genomes of 1000 actinobacteria strains.</title>
        <authorList>
            <person name="Klenk H.-P."/>
        </authorList>
    </citation>
    <scope>NUCLEOTIDE SEQUENCE [LARGE SCALE GENOMIC DNA]</scope>
    <source>
        <strain evidence="1 2">DSM 28796</strain>
    </source>
</reference>
<dbReference type="Pfam" id="PF13671">
    <property type="entry name" value="AAA_33"/>
    <property type="match status" value="1"/>
</dbReference>
<keyword evidence="1" id="KW-0808">Transferase</keyword>
<keyword evidence="2" id="KW-1185">Reference proteome</keyword>
<dbReference type="Proteomes" id="UP000588158">
    <property type="component" value="Unassembled WGS sequence"/>
</dbReference>
<dbReference type="RefSeq" id="WP_246375207.1">
    <property type="nucleotide sequence ID" value="NZ_JACHLZ010000001.1"/>
</dbReference>
<proteinExistence type="predicted"/>
<keyword evidence="1" id="KW-0418">Kinase</keyword>
<dbReference type="Gene3D" id="3.40.50.300">
    <property type="entry name" value="P-loop containing nucleotide triphosphate hydrolases"/>
    <property type="match status" value="1"/>
</dbReference>
<organism evidence="1 2">
    <name type="scientific">Brachybacterium aquaticum</name>
    <dbReference type="NCBI Taxonomy" id="1432564"/>
    <lineage>
        <taxon>Bacteria</taxon>
        <taxon>Bacillati</taxon>
        <taxon>Actinomycetota</taxon>
        <taxon>Actinomycetes</taxon>
        <taxon>Micrococcales</taxon>
        <taxon>Dermabacteraceae</taxon>
        <taxon>Brachybacterium</taxon>
    </lineage>
</organism>
<dbReference type="InterPro" id="IPR027417">
    <property type="entry name" value="P-loop_NTPase"/>
</dbReference>
<evidence type="ECO:0000313" key="2">
    <source>
        <dbReference type="Proteomes" id="UP000588158"/>
    </source>
</evidence>
<sequence length="157" mass="17432">MSRVLFMCGPAGSGKSTLARRLEAEGMVRLSVDVEAFARGHRTMPLPDEVQREIVVGLKQRLLELVRADQDVVVDLSFWSLAMREEWRALLAPTGVVPELVHVVADRETILARLEARNAEHADAYRLPPELAAQYVDHFEPPTPAEGPVTVVRTDLA</sequence>
<dbReference type="AlphaFoldDB" id="A0A841AGQ8"/>
<evidence type="ECO:0000313" key="1">
    <source>
        <dbReference type="EMBL" id="MBB5832470.1"/>
    </source>
</evidence>